<dbReference type="GO" id="GO:0051537">
    <property type="term" value="F:2 iron, 2 sulfur cluster binding"/>
    <property type="evidence" value="ECO:0007669"/>
    <property type="project" value="UniProtKB-KW"/>
</dbReference>
<accession>A0A9X2X5G1</accession>
<keyword evidence="10" id="KW-1185">Reference proteome</keyword>
<dbReference type="Proteomes" id="UP001149009">
    <property type="component" value="Unassembled WGS sequence"/>
</dbReference>
<evidence type="ECO:0000256" key="7">
    <source>
        <dbReference type="ARBA" id="ARBA00023163"/>
    </source>
</evidence>
<dbReference type="AlphaFoldDB" id="A0A9X2X5G1"/>
<dbReference type="GO" id="GO:0003677">
    <property type="term" value="F:DNA binding"/>
    <property type="evidence" value="ECO:0007669"/>
    <property type="project" value="UniProtKB-KW"/>
</dbReference>
<evidence type="ECO:0000259" key="8">
    <source>
        <dbReference type="PROSITE" id="PS50937"/>
    </source>
</evidence>
<dbReference type="PROSITE" id="PS00552">
    <property type="entry name" value="HTH_MERR_1"/>
    <property type="match status" value="1"/>
</dbReference>
<proteinExistence type="predicted"/>
<keyword evidence="3" id="KW-0408">Iron</keyword>
<evidence type="ECO:0000256" key="1">
    <source>
        <dbReference type="ARBA" id="ARBA00022714"/>
    </source>
</evidence>
<keyword evidence="6" id="KW-0238">DNA-binding</keyword>
<evidence type="ECO:0000256" key="6">
    <source>
        <dbReference type="ARBA" id="ARBA00023125"/>
    </source>
</evidence>
<dbReference type="Gene3D" id="1.10.1660.10">
    <property type="match status" value="1"/>
</dbReference>
<dbReference type="Pfam" id="PF00376">
    <property type="entry name" value="MerR"/>
    <property type="match status" value="1"/>
</dbReference>
<dbReference type="CDD" id="cd01110">
    <property type="entry name" value="HTH_SoxR"/>
    <property type="match status" value="1"/>
</dbReference>
<dbReference type="InterPro" id="IPR010211">
    <property type="entry name" value="Redox-sen_tscrpt-act_SoxR"/>
</dbReference>
<dbReference type="PANTHER" id="PTHR30204:SF0">
    <property type="entry name" value="REDOX-SENSITIVE TRANSCRIPTIONAL ACTIVATOR SOXR"/>
    <property type="match status" value="1"/>
</dbReference>
<dbReference type="SMART" id="SM00422">
    <property type="entry name" value="HTH_MERR"/>
    <property type="match status" value="1"/>
</dbReference>
<evidence type="ECO:0000256" key="4">
    <source>
        <dbReference type="ARBA" id="ARBA00023014"/>
    </source>
</evidence>
<keyword evidence="5" id="KW-0805">Transcription regulation</keyword>
<dbReference type="GO" id="GO:0006979">
    <property type="term" value="P:response to oxidative stress"/>
    <property type="evidence" value="ECO:0007669"/>
    <property type="project" value="InterPro"/>
</dbReference>
<dbReference type="InterPro" id="IPR000551">
    <property type="entry name" value="MerR-type_HTH_dom"/>
</dbReference>
<dbReference type="GO" id="GO:0003700">
    <property type="term" value="F:DNA-binding transcription factor activity"/>
    <property type="evidence" value="ECO:0007669"/>
    <property type="project" value="InterPro"/>
</dbReference>
<organism evidence="9 10">
    <name type="scientific">Chelativorans petroleitrophicus</name>
    <dbReference type="NCBI Taxonomy" id="2975484"/>
    <lineage>
        <taxon>Bacteria</taxon>
        <taxon>Pseudomonadati</taxon>
        <taxon>Pseudomonadota</taxon>
        <taxon>Alphaproteobacteria</taxon>
        <taxon>Hyphomicrobiales</taxon>
        <taxon>Phyllobacteriaceae</taxon>
        <taxon>Chelativorans</taxon>
    </lineage>
</organism>
<evidence type="ECO:0000256" key="2">
    <source>
        <dbReference type="ARBA" id="ARBA00022723"/>
    </source>
</evidence>
<keyword evidence="1" id="KW-0001">2Fe-2S</keyword>
<dbReference type="GO" id="GO:0046872">
    <property type="term" value="F:metal ion binding"/>
    <property type="evidence" value="ECO:0007669"/>
    <property type="project" value="UniProtKB-KW"/>
</dbReference>
<sequence>MTDIDTPCKASQNIPRELSVGEVARRSGVAVSALHFYESKGLIKSHRTGGNQRRYGRDVLRRVAVIKVAQRLGIPLATIGAALRTLPEGRTPTAADWRRLSEHWRADLDARIAKLTRLRDSLDQCIGCGCLSVETCPLRNPADALGEAGSGPRLLDPEER</sequence>
<evidence type="ECO:0000313" key="9">
    <source>
        <dbReference type="EMBL" id="MCT8988828.1"/>
    </source>
</evidence>
<evidence type="ECO:0000256" key="3">
    <source>
        <dbReference type="ARBA" id="ARBA00023004"/>
    </source>
</evidence>
<dbReference type="InterPro" id="IPR015358">
    <property type="entry name" value="Tscrpt_reg_MerR_DNA-bd"/>
</dbReference>
<dbReference type="EMBL" id="JAODNV010000001">
    <property type="protein sequence ID" value="MCT8988828.1"/>
    <property type="molecule type" value="Genomic_DNA"/>
</dbReference>
<dbReference type="SUPFAM" id="SSF46955">
    <property type="entry name" value="Putative DNA-binding domain"/>
    <property type="match status" value="1"/>
</dbReference>
<gene>
    <name evidence="9" type="primary">soxR</name>
    <name evidence="9" type="ORF">NYR54_00755</name>
</gene>
<evidence type="ECO:0000313" key="10">
    <source>
        <dbReference type="Proteomes" id="UP001149009"/>
    </source>
</evidence>
<keyword evidence="2" id="KW-0479">Metal-binding</keyword>
<evidence type="ECO:0000256" key="5">
    <source>
        <dbReference type="ARBA" id="ARBA00023015"/>
    </source>
</evidence>
<feature type="domain" description="HTH merR-type" evidence="8">
    <location>
        <begin position="17"/>
        <end position="85"/>
    </location>
</feature>
<dbReference type="Pfam" id="PF09278">
    <property type="entry name" value="MerR-DNA-bind"/>
    <property type="match status" value="1"/>
</dbReference>
<name>A0A9X2X5G1_9HYPH</name>
<protein>
    <submittedName>
        <fullName evidence="9">Redox-sensitive transcriptional activator SoxR</fullName>
    </submittedName>
</protein>
<reference evidence="9" key="1">
    <citation type="submission" date="2022-08" db="EMBL/GenBank/DDBJ databases">
        <title>Chelativorans sichuanense sp. nov., a paraffin oil-degrading bacterium isolated from a mixture of oil-based drill cuttings and paddy soil.</title>
        <authorList>
            <person name="Yu J."/>
            <person name="Liu H."/>
            <person name="Chen Q."/>
        </authorList>
    </citation>
    <scope>NUCLEOTIDE SEQUENCE</scope>
    <source>
        <strain evidence="9">SCAU 2101</strain>
    </source>
</reference>
<dbReference type="InterPro" id="IPR009061">
    <property type="entry name" value="DNA-bd_dom_put_sf"/>
</dbReference>
<keyword evidence="4" id="KW-0411">Iron-sulfur</keyword>
<dbReference type="RefSeq" id="WP_261513446.1">
    <property type="nucleotide sequence ID" value="NZ_JAODNV010000001.1"/>
</dbReference>
<dbReference type="PRINTS" id="PR00040">
    <property type="entry name" value="HTHMERR"/>
</dbReference>
<dbReference type="NCBIfam" id="TIGR01950">
    <property type="entry name" value="SoxR"/>
    <property type="match status" value="1"/>
</dbReference>
<dbReference type="PROSITE" id="PS50937">
    <property type="entry name" value="HTH_MERR_2"/>
    <property type="match status" value="1"/>
</dbReference>
<keyword evidence="7" id="KW-0804">Transcription</keyword>
<dbReference type="PANTHER" id="PTHR30204">
    <property type="entry name" value="REDOX-CYCLING DRUG-SENSING TRANSCRIPTIONAL ACTIVATOR SOXR"/>
    <property type="match status" value="1"/>
</dbReference>
<dbReference type="InterPro" id="IPR047057">
    <property type="entry name" value="MerR_fam"/>
</dbReference>
<comment type="caution">
    <text evidence="9">The sequence shown here is derived from an EMBL/GenBank/DDBJ whole genome shotgun (WGS) entry which is preliminary data.</text>
</comment>